<sequence length="305" mass="32898">MSRHSVVVDHIAKSYGRVKAVGNLSLDVGRGELFGIIGPDGAGKTTLFRILATLMLPDSGRATVGGLDVVADYRAVRGIIGYMPGRFSLYPDLTVEENLEFFATVFGTTVEANRHLVDDIYRQIEPFRKRPAGKLSGGMKQKLALSCALIHKPEVLLLDEPTTGVDPVSRKEFWAMLLKLRNEGITILVSTPYMDEATLCDRIALVKDGSLLGTDTPGGIVGRYPTALYAVRSADMHRLMADLAGYTGAASAFSFGDTFHVTLAPGTAPADLQSHLAALGHKAVCIEQTAPTVEDCFMLLSKKEE</sequence>
<evidence type="ECO:0000256" key="4">
    <source>
        <dbReference type="ARBA" id="ARBA00022741"/>
    </source>
</evidence>
<dbReference type="EMBL" id="JACJJL010000022">
    <property type="protein sequence ID" value="MBM6662498.1"/>
    <property type="molecule type" value="Genomic_DNA"/>
</dbReference>
<dbReference type="InterPro" id="IPR050763">
    <property type="entry name" value="ABC_transporter_ATP-binding"/>
</dbReference>
<dbReference type="InterPro" id="IPR003439">
    <property type="entry name" value="ABC_transporter-like_ATP-bd"/>
</dbReference>
<evidence type="ECO:0000313" key="8">
    <source>
        <dbReference type="Proteomes" id="UP000764045"/>
    </source>
</evidence>
<name>A0A939B3Y2_9BACT</name>
<dbReference type="SMART" id="SM00382">
    <property type="entry name" value="AAA"/>
    <property type="match status" value="1"/>
</dbReference>
<organism evidence="7 8">
    <name type="scientific">Marseilla massiliensis</name>
    <dbReference type="NCBI Taxonomy" id="1841864"/>
    <lineage>
        <taxon>Bacteria</taxon>
        <taxon>Pseudomonadati</taxon>
        <taxon>Bacteroidota</taxon>
        <taxon>Bacteroidia</taxon>
        <taxon>Bacteroidales</taxon>
        <taxon>Prevotellaceae</taxon>
        <taxon>Marseilla</taxon>
    </lineage>
</organism>
<dbReference type="InterPro" id="IPR027417">
    <property type="entry name" value="P-loop_NTPase"/>
</dbReference>
<dbReference type="CDD" id="cd03230">
    <property type="entry name" value="ABC_DR_subfamily_A"/>
    <property type="match status" value="1"/>
</dbReference>
<dbReference type="Pfam" id="PF00005">
    <property type="entry name" value="ABC_tran"/>
    <property type="match status" value="1"/>
</dbReference>
<keyword evidence="8" id="KW-1185">Reference proteome</keyword>
<reference evidence="7 8" key="1">
    <citation type="journal article" date="2021" name="Sci. Rep.">
        <title>The distribution of antibiotic resistance genes in chicken gut microbiota commensals.</title>
        <authorList>
            <person name="Juricova H."/>
            <person name="Matiasovicova J."/>
            <person name="Kubasova T."/>
            <person name="Cejkova D."/>
            <person name="Rychlik I."/>
        </authorList>
    </citation>
    <scope>NUCLEOTIDE SEQUENCE [LARGE SCALE GENOMIC DNA]</scope>
    <source>
        <strain evidence="7 8">An819</strain>
    </source>
</reference>
<evidence type="ECO:0000256" key="5">
    <source>
        <dbReference type="ARBA" id="ARBA00022840"/>
    </source>
</evidence>
<comment type="similarity">
    <text evidence="1">Belongs to the ABC transporter superfamily.</text>
</comment>
<dbReference type="InterPro" id="IPR003593">
    <property type="entry name" value="AAA+_ATPase"/>
</dbReference>
<dbReference type="InterPro" id="IPR017871">
    <property type="entry name" value="ABC_transporter-like_CS"/>
</dbReference>
<dbReference type="GO" id="GO:0005524">
    <property type="term" value="F:ATP binding"/>
    <property type="evidence" value="ECO:0007669"/>
    <property type="project" value="UniProtKB-KW"/>
</dbReference>
<evidence type="ECO:0000256" key="2">
    <source>
        <dbReference type="ARBA" id="ARBA00022448"/>
    </source>
</evidence>
<dbReference type="PANTHER" id="PTHR42711:SF5">
    <property type="entry name" value="ABC TRANSPORTER ATP-BINDING PROTEIN NATA"/>
    <property type="match status" value="1"/>
</dbReference>
<keyword evidence="4" id="KW-0547">Nucleotide-binding</keyword>
<protein>
    <submittedName>
        <fullName evidence="7">ABC transporter ATP-binding protein</fullName>
    </submittedName>
</protein>
<dbReference type="GO" id="GO:0016887">
    <property type="term" value="F:ATP hydrolysis activity"/>
    <property type="evidence" value="ECO:0007669"/>
    <property type="project" value="InterPro"/>
</dbReference>
<keyword evidence="5 7" id="KW-0067">ATP-binding</keyword>
<dbReference type="PROSITE" id="PS00211">
    <property type="entry name" value="ABC_TRANSPORTER_1"/>
    <property type="match status" value="1"/>
</dbReference>
<dbReference type="PANTHER" id="PTHR42711">
    <property type="entry name" value="ABC TRANSPORTER ATP-BINDING PROTEIN"/>
    <property type="match status" value="1"/>
</dbReference>
<evidence type="ECO:0000313" key="7">
    <source>
        <dbReference type="EMBL" id="MBM6662498.1"/>
    </source>
</evidence>
<evidence type="ECO:0000256" key="3">
    <source>
        <dbReference type="ARBA" id="ARBA00022458"/>
    </source>
</evidence>
<dbReference type="SUPFAM" id="SSF52540">
    <property type="entry name" value="P-loop containing nucleoside triphosphate hydrolases"/>
    <property type="match status" value="1"/>
</dbReference>
<evidence type="ECO:0000256" key="1">
    <source>
        <dbReference type="ARBA" id="ARBA00005417"/>
    </source>
</evidence>
<dbReference type="Proteomes" id="UP000764045">
    <property type="component" value="Unassembled WGS sequence"/>
</dbReference>
<evidence type="ECO:0000259" key="6">
    <source>
        <dbReference type="PROSITE" id="PS50893"/>
    </source>
</evidence>
<proteinExistence type="inferred from homology"/>
<keyword evidence="2" id="KW-0813">Transport</keyword>
<dbReference type="Gene3D" id="3.40.50.300">
    <property type="entry name" value="P-loop containing nucleotide triphosphate hydrolases"/>
    <property type="match status" value="1"/>
</dbReference>
<dbReference type="PROSITE" id="PS50893">
    <property type="entry name" value="ABC_TRANSPORTER_2"/>
    <property type="match status" value="1"/>
</dbReference>
<feature type="domain" description="ABC transporter" evidence="6">
    <location>
        <begin position="6"/>
        <end position="233"/>
    </location>
</feature>
<accession>A0A939B3Y2</accession>
<dbReference type="AlphaFoldDB" id="A0A939B3Y2"/>
<gene>
    <name evidence="7" type="ORF">H6B30_12175</name>
</gene>
<keyword evidence="3" id="KW-0536">Nodulation</keyword>
<comment type="caution">
    <text evidence="7">The sequence shown here is derived from an EMBL/GenBank/DDBJ whole genome shotgun (WGS) entry which is preliminary data.</text>
</comment>